<evidence type="ECO:0000313" key="2">
    <source>
        <dbReference type="Proteomes" id="UP000298663"/>
    </source>
</evidence>
<protein>
    <submittedName>
        <fullName evidence="1">Uncharacterized protein</fullName>
    </submittedName>
</protein>
<organism evidence="1 2">
    <name type="scientific">Steinernema carpocapsae</name>
    <name type="common">Entomopathogenic nematode</name>
    <dbReference type="NCBI Taxonomy" id="34508"/>
    <lineage>
        <taxon>Eukaryota</taxon>
        <taxon>Metazoa</taxon>
        <taxon>Ecdysozoa</taxon>
        <taxon>Nematoda</taxon>
        <taxon>Chromadorea</taxon>
        <taxon>Rhabditida</taxon>
        <taxon>Tylenchina</taxon>
        <taxon>Panagrolaimomorpha</taxon>
        <taxon>Strongyloidoidea</taxon>
        <taxon>Steinernematidae</taxon>
        <taxon>Steinernema</taxon>
    </lineage>
</organism>
<comment type="caution">
    <text evidence="1">The sequence shown here is derived from an EMBL/GenBank/DDBJ whole genome shotgun (WGS) entry which is preliminary data.</text>
</comment>
<accession>A0A4U5NJU3</accession>
<reference evidence="1 2" key="2">
    <citation type="journal article" date="2019" name="G3 (Bethesda)">
        <title>Hybrid Assembly of the Genome of the Entomopathogenic Nematode Steinernema carpocapsae Identifies the X-Chromosome.</title>
        <authorList>
            <person name="Serra L."/>
            <person name="Macchietto M."/>
            <person name="Macias-Munoz A."/>
            <person name="McGill C.J."/>
            <person name="Rodriguez I.M."/>
            <person name="Rodriguez B."/>
            <person name="Murad R."/>
            <person name="Mortazavi A."/>
        </authorList>
    </citation>
    <scope>NUCLEOTIDE SEQUENCE [LARGE SCALE GENOMIC DNA]</scope>
    <source>
        <strain evidence="1 2">ALL</strain>
    </source>
</reference>
<sequence>MWDFTTSIETGSPLKLRNKKYHLSVVFVLEQRNSSRYSFSSSRTLEFVVHFRPVILSRKEASRSVRSTWTALVKAVGIEFIAGPNYE</sequence>
<keyword evidence="2" id="KW-1185">Reference proteome</keyword>
<dbReference type="Proteomes" id="UP000298663">
    <property type="component" value="Unassembled WGS sequence"/>
</dbReference>
<name>A0A4U5NJU3_STECR</name>
<proteinExistence type="predicted"/>
<reference evidence="1 2" key="1">
    <citation type="journal article" date="2015" name="Genome Biol.">
        <title>Comparative genomics of Steinernema reveals deeply conserved gene regulatory networks.</title>
        <authorList>
            <person name="Dillman A.R."/>
            <person name="Macchietto M."/>
            <person name="Porter C.F."/>
            <person name="Rogers A."/>
            <person name="Williams B."/>
            <person name="Antoshechkin I."/>
            <person name="Lee M.M."/>
            <person name="Goodwin Z."/>
            <person name="Lu X."/>
            <person name="Lewis E.E."/>
            <person name="Goodrich-Blair H."/>
            <person name="Stock S.P."/>
            <person name="Adams B.J."/>
            <person name="Sternberg P.W."/>
            <person name="Mortazavi A."/>
        </authorList>
    </citation>
    <scope>NUCLEOTIDE SEQUENCE [LARGE SCALE GENOMIC DNA]</scope>
    <source>
        <strain evidence="1 2">ALL</strain>
    </source>
</reference>
<dbReference type="EMBL" id="AZBU02000004">
    <property type="protein sequence ID" value="TKR83116.1"/>
    <property type="molecule type" value="Genomic_DNA"/>
</dbReference>
<dbReference type="AlphaFoldDB" id="A0A4U5NJU3"/>
<evidence type="ECO:0000313" key="1">
    <source>
        <dbReference type="EMBL" id="TKR83116.1"/>
    </source>
</evidence>
<gene>
    <name evidence="1" type="ORF">L596_016760</name>
</gene>